<protein>
    <submittedName>
        <fullName evidence="1">Uncharacterized protein</fullName>
    </submittedName>
</protein>
<accession>A0A0E9XGJ1</accession>
<reference evidence="1" key="2">
    <citation type="journal article" date="2015" name="Fish Shellfish Immunol.">
        <title>Early steps in the European eel (Anguilla anguilla)-Vibrio vulnificus interaction in the gills: Role of the RtxA13 toxin.</title>
        <authorList>
            <person name="Callol A."/>
            <person name="Pajuelo D."/>
            <person name="Ebbesson L."/>
            <person name="Teles M."/>
            <person name="MacKenzie S."/>
            <person name="Amaro C."/>
        </authorList>
    </citation>
    <scope>NUCLEOTIDE SEQUENCE</scope>
</reference>
<sequence length="34" mass="3784">MVFPVSIMSSTIKTFFPVRVDRSSPPMTLISPVD</sequence>
<evidence type="ECO:0000313" key="1">
    <source>
        <dbReference type="EMBL" id="JAI01838.1"/>
    </source>
</evidence>
<reference evidence="1" key="1">
    <citation type="submission" date="2014-11" db="EMBL/GenBank/DDBJ databases">
        <authorList>
            <person name="Amaro Gonzalez C."/>
        </authorList>
    </citation>
    <scope>NUCLEOTIDE SEQUENCE</scope>
</reference>
<name>A0A0E9XGJ1_ANGAN</name>
<dbReference type="AlphaFoldDB" id="A0A0E9XGJ1"/>
<proteinExistence type="predicted"/>
<dbReference type="EMBL" id="GBXM01006740">
    <property type="protein sequence ID" value="JAI01838.1"/>
    <property type="molecule type" value="Transcribed_RNA"/>
</dbReference>
<organism evidence="1">
    <name type="scientific">Anguilla anguilla</name>
    <name type="common">European freshwater eel</name>
    <name type="synonym">Muraena anguilla</name>
    <dbReference type="NCBI Taxonomy" id="7936"/>
    <lineage>
        <taxon>Eukaryota</taxon>
        <taxon>Metazoa</taxon>
        <taxon>Chordata</taxon>
        <taxon>Craniata</taxon>
        <taxon>Vertebrata</taxon>
        <taxon>Euteleostomi</taxon>
        <taxon>Actinopterygii</taxon>
        <taxon>Neopterygii</taxon>
        <taxon>Teleostei</taxon>
        <taxon>Anguilliformes</taxon>
        <taxon>Anguillidae</taxon>
        <taxon>Anguilla</taxon>
    </lineage>
</organism>